<sequence>MSHKLVSVAQLLDSYLFKIFRHPRASSLHNSIRLCSSLNAYLTQSPLYYDKAPKGFEKYYPRGKKSQNEELQKEATSQKKDEQIQEPPSQSSQKPQQPQQPDWMFKLNFGGGGSKKGGKNPFSPDDDNRLVAFALFGTFGVIGLIAYNEFRYKEITWREFVNAYLARNIVEKLEVVNKKWVRVKFVPGNQVDNNKYWFNIGSVDTFERNLENVQLEMNVEPTNYVPVVYKTEMDGSNIISYLPGLAILGLILWNMRRASGMMGGGGVRRVGGLFGMGETTAKLINPSEIGVKFRDVAGCEEAKVEIMEFVNFLKNPQQYIDLGAKIPKGAILTGPPGTGKTLLAKATAGEANVPFITVSGSEFLEMFVGVGPSRVRDMFAMARKNAPCILFIDEIDAVGRKRGGRSFGGHSEQENTLNQLLVEMDGFNTTTNVVVLAATNRVDILDQALLRPGRFDRQIFVPAPDIKGRASIFKVHLQPLKTLVDKLELARKMAALTPGFTGADIANVCNEAALIAARDLNESIQMNHFEQAIERVVAGMEKKTNVLQPEEKRTVAYHEAGHAVAGWFLEHADPLLKVSIIPRGKGLGYAQYLPKEQYLYTAEQLFDRMCMTLGGRVSEQIFFNKITTGAQDDLKKVTQSAYAQVVQFGMNDKVGQLSFDLPQPGDVVIDKPYSEATAQIIDSEVRSLVSRAYGATMKLLEEHKKDVEKVALRLLDKEILARDDMIELLGPRPFKEKSTYEEFVEGTGSLEEDTALPKGLQDWNKDIKEKSDSETKGVSTSLVKVPYFFFSVMDNENKGFLDDTSLSKTPKSPLKTSTVLKPNANSRPENLFMKRVISHEMDSSFTPQNHSFPILSDVTNIPNFTFPKPKFNATIELSIAEDANSSLGILHMDNFSDVADASSFMKGRDITKAKESKPNELEEDEIVRSMGFKENHSISSKDTKDVEESDRNSSSDIEYDGTNIPELNLDYDALSAFQFAKTSATKSTSAVPKISVGTKESDIVKDKSNQNISSTYDAEKSKQSFNTASNNEESRIIRDSIFEAFNPSYDSIFKVLKPDEQVSSDKVPSLSQVMKACSFLDPNSSEVKAILNNQSLAEQNFIKSLEKLNENSLKFSADEISARSTSFKSPSPGSSEVSGSAGEITKFETKDDLTHEDLKDIVSRGSMFAQNNTKSSHSLISKENETQSFEPDSLEYSKDASAFMPAKNSTFQNTAIDETFDCELNYKDITKFIASAYQNQLEVSDSEFVNTDEAIEMFKKDEDILKDECKFEIGNNSKDSVTSDFSPPSQNEVTAPSWYLELHNSFLQNSGRHISIGTLFSARTETLGRLSEDSNRERPFFGTYVSTPIRKIPEDSSVFSESTESVFEITEGQPTSDQRSQESSMYSDSNYDKTIYGSEQSALTDVLDKKYLSKNETEILRGSVLSQLLSEASTTQPLALADRILEACISENKTHSIKSNKSKSNDSRNVTNLCAKYLSSICGDKNESTGTFTVSSETSMHKEIERQTSVNCAKKNNLPSNMNISNTESNSMKDDKEAKLCECSNCLILKQKHFPSTRPPSSCSNSCSTAVSFQNPHAQYGCMKYLNPQEQFHHNLYFPHNSGQYGNYLHNGPYHNPSTQESLPTPMLSVAMPHSMSQGPLTGCNPSCLPFSMQGAISHSFPVIQGPNELFFPEKISVGDSQYMTLTIQNIHTLQYFYHISYISGYINEESVSLEMTGVLFPCMFPRGSGNTTDIRVTLSPRYEGKVTVILQIAACLNPNEITTAAIGNSSLKTKIQYESLRPSISISSNGRENLDIGSVIAGSTVTEHITITNKCGAVVPLCISLSNDSKDNRISFGLNQMKNQNFPSTTGWKILSPKTMLYRLPSSKNETSVSQLEIPIIFEAGNDNSDVNFTLTAAVQTSVVSEPLGFLRISANVGKAELALADTTQNRLLLCAETGTVTSENVTIKNICSFPVIYDLMIVDDETDAFSVSPATLNLKSMQSSVISISFSPTSALIVKGHLQAAAQPHGKVFSIAELIGNGKHTAESDLLSSKNFKTNAPPKKTPKEHKSGHHNSSNIIECNKKYLSWGGVDLGSTIIKSFCMRNSSNKSLQAKLFIKEKFQSSFKLLNDKNEQTTTLILGLTSKEQKSISVAFSPTRIAPSSAFLAIKPIMENDQKTFSMPLAGYGGTGKLKVAEVYEKEGVGHCLDVVVSRERRTFFSNLQVHNIGLRPVFVKVVVSSGGSDKNSSKEQVVINPTEFVLLDNELKTLIASYTIENFSALNVADSGIITLLYGDEIIRQQLRRSSGENSKYPHTSLYHGINFNVPFAGEERVPYDSTYVSKINISSLFASTLKKYLMHLNIVQQDASYSQMTFDALSVLDNTCSSTFTNSIMFRRATTGPRHDYSPPVKDFTVNTLNRLSMPNSPAFHIDPPSHTSKTEENITEKVDISGYWTVKPEMLTIEATSKDNRILLINLSKQDLKFKIECAIDVISVSPVSGIVSAKGQIGIRISIIPYSYGKLCDDYKGYIKVICGGSEKSVFIKVLKDLKSLKESFNDSENTLSHNSQSIPSERLATDKTIICSTSPILITNICEFPKEIILNATAPGKVSETTLTVQNQEKHSVEWDIHPFSMLFTECLEDTLYFANVLQILPSSGTLEMMEQTNIVIKFMPTSPDCFFRFFELSLNFSNGQKQNCNFKISGSSFCLTESVEMEKPSTVAQQSKKKSRTDIYVENEIYEFPNTTVGQNNTLFVTVKNPSSQDVKLNITKPQLPFIVHQSSVLVRSKKFLKIPVTFKPTKNMKVPSKLYEDVLELKSEDGYEFIIKLKGFCNKEN</sequence>
<dbReference type="FunFam" id="1.10.8.60:FF:000019">
    <property type="entry name" value="AFG3-like AAA ATPase 2"/>
    <property type="match status" value="1"/>
</dbReference>
<comment type="cofactor">
    <cofactor evidence="1">
        <name>Zn(2+)</name>
        <dbReference type="ChEBI" id="CHEBI:29105"/>
    </cofactor>
</comment>
<evidence type="ECO:0000313" key="22">
    <source>
        <dbReference type="EMBL" id="GFQ74395.1"/>
    </source>
</evidence>
<keyword evidence="6 20" id="KW-0812">Transmembrane</keyword>
<dbReference type="FunFam" id="3.40.50.300:FF:000001">
    <property type="entry name" value="ATP-dependent zinc metalloprotease FtsH"/>
    <property type="match status" value="1"/>
</dbReference>
<feature type="region of interest" description="Disordered" evidence="19">
    <location>
        <begin position="909"/>
        <end position="962"/>
    </location>
</feature>
<dbReference type="Gene3D" id="3.40.1690.20">
    <property type="match status" value="1"/>
</dbReference>
<evidence type="ECO:0000256" key="20">
    <source>
        <dbReference type="SAM" id="Phobius"/>
    </source>
</evidence>
<dbReference type="Pfam" id="PF00004">
    <property type="entry name" value="AAA"/>
    <property type="match status" value="1"/>
</dbReference>
<dbReference type="Gene3D" id="3.40.50.300">
    <property type="entry name" value="P-loop containing nucleotide triphosphate hydrolases"/>
    <property type="match status" value="1"/>
</dbReference>
<dbReference type="NCBIfam" id="TIGR01241">
    <property type="entry name" value="FtsH_fam"/>
    <property type="match status" value="1"/>
</dbReference>
<keyword evidence="8" id="KW-0547">Nucleotide-binding</keyword>
<evidence type="ECO:0000256" key="13">
    <source>
        <dbReference type="ARBA" id="ARBA00022946"/>
    </source>
</evidence>
<comment type="subcellular location">
    <subcellularLocation>
        <location evidence="2">Mitochondrion inner membrane</location>
        <topology evidence="2">Multi-pass membrane protein</topology>
    </subcellularLocation>
</comment>
<dbReference type="HAMAP" id="MF_01458">
    <property type="entry name" value="FtsH"/>
    <property type="match status" value="1"/>
</dbReference>
<evidence type="ECO:0000256" key="17">
    <source>
        <dbReference type="ARBA" id="ARBA00023136"/>
    </source>
</evidence>
<evidence type="ECO:0000256" key="14">
    <source>
        <dbReference type="ARBA" id="ARBA00022989"/>
    </source>
</evidence>
<feature type="domain" description="AAA+ ATPase" evidence="21">
    <location>
        <begin position="326"/>
        <end position="465"/>
    </location>
</feature>
<evidence type="ECO:0000256" key="18">
    <source>
        <dbReference type="ARBA" id="ARBA00048778"/>
    </source>
</evidence>
<evidence type="ECO:0000259" key="21">
    <source>
        <dbReference type="SMART" id="SM00382"/>
    </source>
</evidence>
<comment type="similarity">
    <text evidence="4">In the N-terminal section; belongs to the AAA ATPase family.</text>
</comment>
<keyword evidence="12" id="KW-0067">ATP-binding</keyword>
<evidence type="ECO:0000256" key="19">
    <source>
        <dbReference type="SAM" id="MobiDB-lite"/>
    </source>
</evidence>
<dbReference type="InterPro" id="IPR003959">
    <property type="entry name" value="ATPase_AAA_core"/>
</dbReference>
<keyword evidence="16" id="KW-0496">Mitochondrion</keyword>
<dbReference type="SUPFAM" id="SSF49354">
    <property type="entry name" value="PapD-like"/>
    <property type="match status" value="1"/>
</dbReference>
<dbReference type="InterPro" id="IPR054092">
    <property type="entry name" value="Cep192-like_D6"/>
</dbReference>
<dbReference type="OrthoDB" id="6429636at2759"/>
<dbReference type="InterPro" id="IPR054091">
    <property type="entry name" value="Cep192-like_D5"/>
</dbReference>
<dbReference type="Pfam" id="PF22076">
    <property type="entry name" value="Cep192_D6"/>
    <property type="match status" value="1"/>
</dbReference>
<protein>
    <submittedName>
        <fullName evidence="22">AFG3-like protein 2</fullName>
    </submittedName>
</protein>
<dbReference type="InterPro" id="IPR027417">
    <property type="entry name" value="P-loop_NTPase"/>
</dbReference>
<dbReference type="FunFam" id="1.20.58.760:FF:000003">
    <property type="entry name" value="AFG3-like AAA ATPase 2"/>
    <property type="match status" value="1"/>
</dbReference>
<dbReference type="GO" id="GO:0004176">
    <property type="term" value="F:ATP-dependent peptidase activity"/>
    <property type="evidence" value="ECO:0007669"/>
    <property type="project" value="InterPro"/>
</dbReference>
<dbReference type="SUPFAM" id="SSF140990">
    <property type="entry name" value="FtsH protease domain-like"/>
    <property type="match status" value="1"/>
</dbReference>
<feature type="compositionally biased region" description="Basic residues" evidence="19">
    <location>
        <begin position="2046"/>
        <end position="2055"/>
    </location>
</feature>
<evidence type="ECO:0000313" key="23">
    <source>
        <dbReference type="Proteomes" id="UP000887116"/>
    </source>
</evidence>
<dbReference type="PROSITE" id="PS00674">
    <property type="entry name" value="AAA"/>
    <property type="match status" value="1"/>
</dbReference>
<dbReference type="Proteomes" id="UP000887116">
    <property type="component" value="Unassembled WGS sequence"/>
</dbReference>
<dbReference type="Pfam" id="PF22065">
    <property type="entry name" value="Cep192_D7"/>
    <property type="match status" value="1"/>
</dbReference>
<gene>
    <name evidence="22" type="primary">Afg3l2</name>
    <name evidence="22" type="ORF">TNCT_200411</name>
</gene>
<dbReference type="GO" id="GO:0016887">
    <property type="term" value="F:ATP hydrolysis activity"/>
    <property type="evidence" value="ECO:0007669"/>
    <property type="project" value="InterPro"/>
</dbReference>
<dbReference type="InterPro" id="IPR003593">
    <property type="entry name" value="AAA+_ATPase"/>
</dbReference>
<evidence type="ECO:0000256" key="1">
    <source>
        <dbReference type="ARBA" id="ARBA00001947"/>
    </source>
</evidence>
<keyword evidence="5" id="KW-0645">Protease</keyword>
<feature type="compositionally biased region" description="Low complexity" evidence="19">
    <location>
        <begin position="85"/>
        <end position="101"/>
    </location>
</feature>
<evidence type="ECO:0000256" key="15">
    <source>
        <dbReference type="ARBA" id="ARBA00023049"/>
    </source>
</evidence>
<feature type="region of interest" description="Disordered" evidence="19">
    <location>
        <begin position="1363"/>
        <end position="1391"/>
    </location>
</feature>
<keyword evidence="23" id="KW-1185">Reference proteome</keyword>
<keyword evidence="11" id="KW-0862">Zinc</keyword>
<dbReference type="InterPro" id="IPR054087">
    <property type="entry name" value="Cep192-like_D7"/>
</dbReference>
<comment type="catalytic activity">
    <reaction evidence="18">
        <text>ATP + H2O = ADP + phosphate + H(+)</text>
        <dbReference type="Rhea" id="RHEA:13065"/>
        <dbReference type="ChEBI" id="CHEBI:15377"/>
        <dbReference type="ChEBI" id="CHEBI:15378"/>
        <dbReference type="ChEBI" id="CHEBI:30616"/>
        <dbReference type="ChEBI" id="CHEBI:43474"/>
        <dbReference type="ChEBI" id="CHEBI:456216"/>
    </reaction>
    <physiologicalReaction direction="left-to-right" evidence="18">
        <dbReference type="Rhea" id="RHEA:13066"/>
    </physiologicalReaction>
</comment>
<dbReference type="InterPro" id="IPR054086">
    <property type="entry name" value="Cep192-like_D2"/>
</dbReference>
<dbReference type="InterPro" id="IPR050928">
    <property type="entry name" value="ATP-dep_Zn_Metalloprotease"/>
</dbReference>
<accession>A0A8X6F980</accession>
<dbReference type="PANTHER" id="PTHR43655:SF2">
    <property type="entry name" value="AFG3 LIKE MATRIX AAA PEPTIDASE SUBUNIT 2, ISOFORM A"/>
    <property type="match status" value="1"/>
</dbReference>
<dbReference type="GO" id="GO:0005524">
    <property type="term" value="F:ATP binding"/>
    <property type="evidence" value="ECO:0007669"/>
    <property type="project" value="UniProtKB-KW"/>
</dbReference>
<evidence type="ECO:0000256" key="10">
    <source>
        <dbReference type="ARBA" id="ARBA00022801"/>
    </source>
</evidence>
<reference evidence="22" key="1">
    <citation type="submission" date="2020-07" db="EMBL/GenBank/DDBJ databases">
        <title>Multicomponent nature underlies the extraordinary mechanical properties of spider dragline silk.</title>
        <authorList>
            <person name="Kono N."/>
            <person name="Nakamura H."/>
            <person name="Mori M."/>
            <person name="Yoshida Y."/>
            <person name="Ohtoshi R."/>
            <person name="Malay A.D."/>
            <person name="Moran D.A.P."/>
            <person name="Tomita M."/>
            <person name="Numata K."/>
            <person name="Arakawa K."/>
        </authorList>
    </citation>
    <scope>NUCLEOTIDE SEQUENCE</scope>
</reference>
<dbReference type="InterPro" id="IPR005936">
    <property type="entry name" value="FtsH"/>
</dbReference>
<evidence type="ECO:0000256" key="7">
    <source>
        <dbReference type="ARBA" id="ARBA00022723"/>
    </source>
</evidence>
<keyword evidence="15" id="KW-0482">Metalloprotease</keyword>
<dbReference type="InterPro" id="IPR011546">
    <property type="entry name" value="Pept_M41_FtsH_extracell"/>
</dbReference>
<dbReference type="Pfam" id="PF22073">
    <property type="entry name" value="Cep192_D4"/>
    <property type="match status" value="1"/>
</dbReference>
<dbReference type="GO" id="GO:0005745">
    <property type="term" value="C:m-AAA complex"/>
    <property type="evidence" value="ECO:0007669"/>
    <property type="project" value="UniProtKB-ARBA"/>
</dbReference>
<dbReference type="InterPro" id="IPR054090">
    <property type="entry name" value="Cep192_Spd-2-like_dom"/>
</dbReference>
<evidence type="ECO:0000256" key="16">
    <source>
        <dbReference type="ARBA" id="ARBA00023128"/>
    </source>
</evidence>
<dbReference type="Pfam" id="PF06480">
    <property type="entry name" value="FtsH_ext"/>
    <property type="match status" value="1"/>
</dbReference>
<keyword evidence="9" id="KW-0999">Mitochondrion inner membrane</keyword>
<feature type="compositionally biased region" description="Polar residues" evidence="19">
    <location>
        <begin position="1372"/>
        <end position="1389"/>
    </location>
</feature>
<dbReference type="InterPro" id="IPR013783">
    <property type="entry name" value="Ig-like_fold"/>
</dbReference>
<name>A0A8X6F980_TRICU</name>
<dbReference type="Pfam" id="PF22067">
    <property type="entry name" value="Cep192_D3"/>
    <property type="match status" value="1"/>
</dbReference>
<dbReference type="GO" id="GO:0004222">
    <property type="term" value="F:metalloendopeptidase activity"/>
    <property type="evidence" value="ECO:0007669"/>
    <property type="project" value="InterPro"/>
</dbReference>
<dbReference type="SUPFAM" id="SSF52540">
    <property type="entry name" value="P-loop containing nucleoside triphosphate hydrolases"/>
    <property type="match status" value="1"/>
</dbReference>
<evidence type="ECO:0000256" key="12">
    <source>
        <dbReference type="ARBA" id="ARBA00022840"/>
    </source>
</evidence>
<dbReference type="GO" id="GO:0008270">
    <property type="term" value="F:zinc ion binding"/>
    <property type="evidence" value="ECO:0007669"/>
    <property type="project" value="InterPro"/>
</dbReference>
<evidence type="ECO:0000256" key="9">
    <source>
        <dbReference type="ARBA" id="ARBA00022792"/>
    </source>
</evidence>
<dbReference type="Gene3D" id="1.10.8.60">
    <property type="match status" value="1"/>
</dbReference>
<dbReference type="CDD" id="cd19501">
    <property type="entry name" value="RecA-like_FtsH"/>
    <property type="match status" value="1"/>
</dbReference>
<feature type="compositionally biased region" description="Basic and acidic residues" evidence="19">
    <location>
        <begin position="931"/>
        <end position="953"/>
    </location>
</feature>
<evidence type="ECO:0000256" key="8">
    <source>
        <dbReference type="ARBA" id="ARBA00022741"/>
    </source>
</evidence>
<dbReference type="Gene3D" id="2.60.40.10">
    <property type="entry name" value="Immunoglobulins"/>
    <property type="match status" value="3"/>
</dbReference>
<keyword evidence="17 20" id="KW-0472">Membrane</keyword>
<dbReference type="Pfam" id="PF01434">
    <property type="entry name" value="Peptidase_M41"/>
    <property type="match status" value="1"/>
</dbReference>
<proteinExistence type="inferred from homology"/>
<feature type="transmembrane region" description="Helical" evidence="20">
    <location>
        <begin position="238"/>
        <end position="255"/>
    </location>
</feature>
<feature type="region of interest" description="Disordered" evidence="19">
    <location>
        <begin position="1124"/>
        <end position="1144"/>
    </location>
</feature>
<dbReference type="PANTHER" id="PTHR43655">
    <property type="entry name" value="ATP-DEPENDENT PROTEASE"/>
    <property type="match status" value="1"/>
</dbReference>
<evidence type="ECO:0000256" key="11">
    <source>
        <dbReference type="ARBA" id="ARBA00022833"/>
    </source>
</evidence>
<dbReference type="Gene3D" id="1.20.58.760">
    <property type="entry name" value="Peptidase M41"/>
    <property type="match status" value="1"/>
</dbReference>
<dbReference type="FunFam" id="3.40.1690.20:FF:000001">
    <property type="entry name" value="AFG3-like AAA ATPase 2"/>
    <property type="match status" value="1"/>
</dbReference>
<feature type="transmembrane region" description="Helical" evidence="20">
    <location>
        <begin position="130"/>
        <end position="148"/>
    </location>
</feature>
<organism evidence="22 23">
    <name type="scientific">Trichonephila clavata</name>
    <name type="common">Joro spider</name>
    <name type="synonym">Nephila clavata</name>
    <dbReference type="NCBI Taxonomy" id="2740835"/>
    <lineage>
        <taxon>Eukaryota</taxon>
        <taxon>Metazoa</taxon>
        <taxon>Ecdysozoa</taxon>
        <taxon>Arthropoda</taxon>
        <taxon>Chelicerata</taxon>
        <taxon>Arachnida</taxon>
        <taxon>Araneae</taxon>
        <taxon>Araneomorphae</taxon>
        <taxon>Entelegynae</taxon>
        <taxon>Araneoidea</taxon>
        <taxon>Nephilidae</taxon>
        <taxon>Trichonephila</taxon>
    </lineage>
</organism>
<keyword evidence="10" id="KW-0378">Hydrolase</keyword>
<dbReference type="EMBL" id="BMAO01021420">
    <property type="protein sequence ID" value="GFQ74395.1"/>
    <property type="molecule type" value="Genomic_DNA"/>
</dbReference>
<dbReference type="Pfam" id="PF22066">
    <property type="entry name" value="Cep192_D8"/>
    <property type="match status" value="1"/>
</dbReference>
<dbReference type="InterPro" id="IPR054089">
    <property type="entry name" value="Cep192-like_D3"/>
</dbReference>
<dbReference type="Pfam" id="PF22064">
    <property type="entry name" value="Cep192_D2"/>
    <property type="match status" value="1"/>
</dbReference>
<keyword evidence="7" id="KW-0479">Metal-binding</keyword>
<evidence type="ECO:0000256" key="2">
    <source>
        <dbReference type="ARBA" id="ARBA00004448"/>
    </source>
</evidence>
<dbReference type="GO" id="GO:0034982">
    <property type="term" value="P:mitochondrial protein processing"/>
    <property type="evidence" value="ECO:0007669"/>
    <property type="project" value="TreeGrafter"/>
</dbReference>
<dbReference type="Pfam" id="PF22074">
    <property type="entry name" value="Cep192_D5"/>
    <property type="match status" value="1"/>
</dbReference>
<feature type="compositionally biased region" description="Low complexity" evidence="19">
    <location>
        <begin position="1124"/>
        <end position="1140"/>
    </location>
</feature>
<dbReference type="SMART" id="SM00382">
    <property type="entry name" value="AAA"/>
    <property type="match status" value="1"/>
</dbReference>
<evidence type="ECO:0000256" key="4">
    <source>
        <dbReference type="ARBA" id="ARBA00010550"/>
    </source>
</evidence>
<feature type="region of interest" description="Disordered" evidence="19">
    <location>
        <begin position="2032"/>
        <end position="2058"/>
    </location>
</feature>
<comment type="similarity">
    <text evidence="3">In the C-terminal section; belongs to the peptidase M41 family.</text>
</comment>
<dbReference type="InterPro" id="IPR054088">
    <property type="entry name" value="Cep192-like_D8"/>
</dbReference>
<feature type="region of interest" description="Disordered" evidence="19">
    <location>
        <begin position="59"/>
        <end position="103"/>
    </location>
</feature>
<dbReference type="InterPro" id="IPR037219">
    <property type="entry name" value="Peptidase_M41-like"/>
</dbReference>
<keyword evidence="13" id="KW-0809">Transit peptide</keyword>
<keyword evidence="14 20" id="KW-1133">Transmembrane helix</keyword>
<dbReference type="InterPro" id="IPR041569">
    <property type="entry name" value="AAA_lid_3"/>
</dbReference>
<evidence type="ECO:0000256" key="6">
    <source>
        <dbReference type="ARBA" id="ARBA00022692"/>
    </source>
</evidence>
<evidence type="ECO:0000256" key="5">
    <source>
        <dbReference type="ARBA" id="ARBA00022670"/>
    </source>
</evidence>
<feature type="compositionally biased region" description="Basic and acidic residues" evidence="19">
    <location>
        <begin position="909"/>
        <end position="920"/>
    </location>
</feature>
<dbReference type="InterPro" id="IPR008962">
    <property type="entry name" value="PapD-like_sf"/>
</dbReference>
<evidence type="ECO:0000256" key="3">
    <source>
        <dbReference type="ARBA" id="ARBA00010044"/>
    </source>
</evidence>
<comment type="caution">
    <text evidence="22">The sequence shown here is derived from an EMBL/GenBank/DDBJ whole genome shotgun (WGS) entry which is preliminary data.</text>
</comment>
<feature type="compositionally biased region" description="Basic and acidic residues" evidence="19">
    <location>
        <begin position="59"/>
        <end position="83"/>
    </location>
</feature>
<dbReference type="Pfam" id="PF17862">
    <property type="entry name" value="AAA_lid_3"/>
    <property type="match status" value="1"/>
</dbReference>
<dbReference type="InterPro" id="IPR000642">
    <property type="entry name" value="Peptidase_M41"/>
</dbReference>
<dbReference type="InterPro" id="IPR003960">
    <property type="entry name" value="ATPase_AAA_CS"/>
</dbReference>